<evidence type="ECO:0000313" key="3">
    <source>
        <dbReference type="Proteomes" id="UP001279734"/>
    </source>
</evidence>
<feature type="region of interest" description="Disordered" evidence="1">
    <location>
        <begin position="126"/>
        <end position="160"/>
    </location>
</feature>
<organism evidence="2 3">
    <name type="scientific">Nepenthes gracilis</name>
    <name type="common">Slender pitcher plant</name>
    <dbReference type="NCBI Taxonomy" id="150966"/>
    <lineage>
        <taxon>Eukaryota</taxon>
        <taxon>Viridiplantae</taxon>
        <taxon>Streptophyta</taxon>
        <taxon>Embryophyta</taxon>
        <taxon>Tracheophyta</taxon>
        <taxon>Spermatophyta</taxon>
        <taxon>Magnoliopsida</taxon>
        <taxon>eudicotyledons</taxon>
        <taxon>Gunneridae</taxon>
        <taxon>Pentapetalae</taxon>
        <taxon>Caryophyllales</taxon>
        <taxon>Nepenthaceae</taxon>
        <taxon>Nepenthes</taxon>
    </lineage>
</organism>
<feature type="region of interest" description="Disordered" evidence="1">
    <location>
        <begin position="30"/>
        <end position="51"/>
    </location>
</feature>
<accession>A0AAD3Y034</accession>
<reference evidence="2" key="1">
    <citation type="submission" date="2023-05" db="EMBL/GenBank/DDBJ databases">
        <title>Nepenthes gracilis genome sequencing.</title>
        <authorList>
            <person name="Fukushima K."/>
        </authorList>
    </citation>
    <scope>NUCLEOTIDE SEQUENCE</scope>
    <source>
        <strain evidence="2">SING2019-196</strain>
    </source>
</reference>
<evidence type="ECO:0000256" key="1">
    <source>
        <dbReference type="SAM" id="MobiDB-lite"/>
    </source>
</evidence>
<dbReference type="Proteomes" id="UP001279734">
    <property type="component" value="Unassembled WGS sequence"/>
</dbReference>
<name>A0AAD3Y034_NEPGR</name>
<evidence type="ECO:0000313" key="2">
    <source>
        <dbReference type="EMBL" id="GMH22201.1"/>
    </source>
</evidence>
<sequence length="329" mass="35284">MGPLPSKISIKADGDVLAKDVVIVVDYQRKPKHNGNGCPANQKNSSKSTAAKQAVVNLNPDVVSVTSAEPEASNAIEKVPVDSISISPEEKVEILVNSTPASGMSGRLEDHSLDSDLNLAPQEGACAASGDISSSENGPISLPLQADADPPSDPDAVGSVADSLGFDQAKAMEERNKEPLSVALLCMFLGQDIQNHFKSLISEQRYKVLGFLDRCWCDSSKKTRDMFNSSFPMDKAKLSYSSDAQLGALQLLLAADSSKPLIDSLDPDEKQAVFGSLCFILESKSFCHPGHFSNLDELVAGIQVLEKDRDLDSPMDKSLNAIEKFVVQF</sequence>
<dbReference type="AlphaFoldDB" id="A0AAD3Y034"/>
<keyword evidence="3" id="KW-1185">Reference proteome</keyword>
<proteinExistence type="predicted"/>
<comment type="caution">
    <text evidence="2">The sequence shown here is derived from an EMBL/GenBank/DDBJ whole genome shotgun (WGS) entry which is preliminary data.</text>
</comment>
<gene>
    <name evidence="2" type="ORF">Nepgr_024044</name>
</gene>
<protein>
    <submittedName>
        <fullName evidence="2">Uncharacterized protein</fullName>
    </submittedName>
</protein>
<dbReference type="EMBL" id="BSYO01000024">
    <property type="protein sequence ID" value="GMH22201.1"/>
    <property type="molecule type" value="Genomic_DNA"/>
</dbReference>
<feature type="compositionally biased region" description="Polar residues" evidence="1">
    <location>
        <begin position="39"/>
        <end position="51"/>
    </location>
</feature>